<accession>A0A1V0SLB2</accession>
<keyword evidence="1" id="KW-0812">Transmembrane</keyword>
<proteinExistence type="predicted"/>
<protein>
    <submittedName>
        <fullName evidence="2">Uncharacterized protein</fullName>
    </submittedName>
</protein>
<reference evidence="2" key="1">
    <citation type="journal article" date="2017" name="Science">
        <title>Giant viruses with an expanded complement of translation system components.</title>
        <authorList>
            <person name="Schulz F."/>
            <person name="Yutin N."/>
            <person name="Ivanova N.N."/>
            <person name="Ortega D.R."/>
            <person name="Lee T.K."/>
            <person name="Vierheilig J."/>
            <person name="Daims H."/>
            <person name="Horn M."/>
            <person name="Wagner M."/>
            <person name="Jensen G.J."/>
            <person name="Kyrpides N.C."/>
            <person name="Koonin E.V."/>
            <person name="Woyke T."/>
        </authorList>
    </citation>
    <scope>NUCLEOTIDE SEQUENCE</scope>
    <source>
        <strain evidence="2">KNV1</strain>
    </source>
</reference>
<feature type="transmembrane region" description="Helical" evidence="1">
    <location>
        <begin position="84"/>
        <end position="105"/>
    </location>
</feature>
<evidence type="ECO:0000256" key="1">
    <source>
        <dbReference type="SAM" id="Phobius"/>
    </source>
</evidence>
<feature type="transmembrane region" description="Helical" evidence="1">
    <location>
        <begin position="7"/>
        <end position="28"/>
    </location>
</feature>
<name>A0A1V0SLB2_9VIRU</name>
<gene>
    <name evidence="2" type="ORF">Klosneuvirus_6_87</name>
</gene>
<dbReference type="EMBL" id="KY684113">
    <property type="protein sequence ID" value="ARF12525.1"/>
    <property type="molecule type" value="Genomic_DNA"/>
</dbReference>
<sequence length="107" mass="13231">MPSWFDHFMWIVYIICLNDFLLFLYIFLHPKYHFQLEFNEIGLKFPYWNQDNEPRIYFKMDRRKKFGTYTILILMVYSLYLDNLIMFCSCVIVPILIHIIAFKIIKT</sequence>
<organism evidence="2">
    <name type="scientific">Klosneuvirus KNV1</name>
    <dbReference type="NCBI Taxonomy" id="1977640"/>
    <lineage>
        <taxon>Viruses</taxon>
        <taxon>Varidnaviria</taxon>
        <taxon>Bamfordvirae</taxon>
        <taxon>Nucleocytoviricota</taxon>
        <taxon>Megaviricetes</taxon>
        <taxon>Imitervirales</taxon>
        <taxon>Mimiviridae</taxon>
        <taxon>Klosneuvirinae</taxon>
        <taxon>Klosneuvirus</taxon>
    </lineage>
</organism>
<evidence type="ECO:0000313" key="2">
    <source>
        <dbReference type="EMBL" id="ARF12525.1"/>
    </source>
</evidence>
<keyword evidence="1" id="KW-0472">Membrane</keyword>
<keyword evidence="1" id="KW-1133">Transmembrane helix</keyword>